<dbReference type="InterPro" id="IPR039421">
    <property type="entry name" value="Type_1_exporter"/>
</dbReference>
<dbReference type="PANTHER" id="PTHR24221">
    <property type="entry name" value="ATP-BINDING CASSETTE SUB-FAMILY B"/>
    <property type="match status" value="1"/>
</dbReference>
<dbReference type="Pfam" id="PF00005">
    <property type="entry name" value="ABC_tran"/>
    <property type="match status" value="1"/>
</dbReference>
<dbReference type="Pfam" id="PF00664">
    <property type="entry name" value="ABC_membrane"/>
    <property type="match status" value="1"/>
</dbReference>
<dbReference type="PROSITE" id="PS50893">
    <property type="entry name" value="ABC_TRANSPORTER_2"/>
    <property type="match status" value="1"/>
</dbReference>
<feature type="transmembrane region" description="Helical" evidence="7">
    <location>
        <begin position="12"/>
        <end position="35"/>
    </location>
</feature>
<dbReference type="RefSeq" id="WP_129890240.1">
    <property type="nucleotide sequence ID" value="NZ_CP035758.1"/>
</dbReference>
<accession>A0A4P6JU92</accession>
<gene>
    <name evidence="10" type="ORF">EPA93_25685</name>
</gene>
<evidence type="ECO:0000313" key="10">
    <source>
        <dbReference type="EMBL" id="QBD79187.1"/>
    </source>
</evidence>
<feature type="transmembrane region" description="Helical" evidence="7">
    <location>
        <begin position="55"/>
        <end position="73"/>
    </location>
</feature>
<reference evidence="10 11" key="1">
    <citation type="submission" date="2019-01" db="EMBL/GenBank/DDBJ databases">
        <title>Ktedonosporobacter rubrisoli SCAWS-G2.</title>
        <authorList>
            <person name="Huang Y."/>
            <person name="Yan B."/>
        </authorList>
    </citation>
    <scope>NUCLEOTIDE SEQUENCE [LARGE SCALE GENOMIC DNA]</scope>
    <source>
        <strain evidence="10 11">SCAWS-G2</strain>
    </source>
</reference>
<feature type="transmembrane region" description="Helical" evidence="7">
    <location>
        <begin position="128"/>
        <end position="150"/>
    </location>
</feature>
<dbReference type="SMART" id="SM00382">
    <property type="entry name" value="AAA"/>
    <property type="match status" value="1"/>
</dbReference>
<dbReference type="Gene3D" id="3.40.50.300">
    <property type="entry name" value="P-loop containing nucleotide triphosphate hydrolases"/>
    <property type="match status" value="1"/>
</dbReference>
<dbReference type="InterPro" id="IPR036640">
    <property type="entry name" value="ABC1_TM_sf"/>
</dbReference>
<organism evidence="10 11">
    <name type="scientific">Ktedonosporobacter rubrisoli</name>
    <dbReference type="NCBI Taxonomy" id="2509675"/>
    <lineage>
        <taxon>Bacteria</taxon>
        <taxon>Bacillati</taxon>
        <taxon>Chloroflexota</taxon>
        <taxon>Ktedonobacteria</taxon>
        <taxon>Ktedonobacterales</taxon>
        <taxon>Ktedonosporobacteraceae</taxon>
        <taxon>Ktedonosporobacter</taxon>
    </lineage>
</organism>
<dbReference type="GO" id="GO:0016887">
    <property type="term" value="F:ATP hydrolysis activity"/>
    <property type="evidence" value="ECO:0007669"/>
    <property type="project" value="InterPro"/>
</dbReference>
<dbReference type="InterPro" id="IPR003593">
    <property type="entry name" value="AAA+_ATPase"/>
</dbReference>
<evidence type="ECO:0000256" key="2">
    <source>
        <dbReference type="ARBA" id="ARBA00022692"/>
    </source>
</evidence>
<keyword evidence="6 7" id="KW-0472">Membrane</keyword>
<proteinExistence type="predicted"/>
<dbReference type="InterPro" id="IPR027417">
    <property type="entry name" value="P-loop_NTPase"/>
</dbReference>
<dbReference type="Proteomes" id="UP000290365">
    <property type="component" value="Chromosome"/>
</dbReference>
<feature type="domain" description="ABC transmembrane type-1" evidence="9">
    <location>
        <begin position="26"/>
        <end position="299"/>
    </location>
</feature>
<dbReference type="CDD" id="cd07346">
    <property type="entry name" value="ABC_6TM_exporters"/>
    <property type="match status" value="1"/>
</dbReference>
<dbReference type="PANTHER" id="PTHR24221:SF423">
    <property type="entry name" value="ABC TRANSPORTER"/>
    <property type="match status" value="1"/>
</dbReference>
<evidence type="ECO:0000256" key="6">
    <source>
        <dbReference type="ARBA" id="ARBA00023136"/>
    </source>
</evidence>
<keyword evidence="11" id="KW-1185">Reference proteome</keyword>
<feature type="domain" description="ABC transporter" evidence="8">
    <location>
        <begin position="348"/>
        <end position="580"/>
    </location>
</feature>
<evidence type="ECO:0000256" key="7">
    <source>
        <dbReference type="SAM" id="Phobius"/>
    </source>
</evidence>
<dbReference type="AlphaFoldDB" id="A0A4P6JU92"/>
<sequence>MKGYRYIRRLTGYRFWLFALTLPMPFIFYATRLIFGLVLQNFFNALAEQHQMTVTAWLWIAVLPLSALLRGGISQLLARAQVLHSFSIVGLQQRNLFMHILERPGTYARAAGETISYFRDDTQACRDLLSLLRTVLGQVFFAIVAFIILLRINAEITLLVFLPFLAIIAIIQSLKERLSRYRQVSRSATANLTGAIGEIFGAVQAIQVAGAERHILAHFDGLNQKRLAFMVKDAVLTSTTNALFSNTVDVGVGFILILLAVSQSMTRLGPGDIAIFVSYLGSMGDLVLFFGTLLAQFTQTQVSIERLTSLLRQAPQSKLVEHHPLYLQGTLPEFTVDNKAELQPLETLEVKGLSYRHPESGRGISQISLRLQAGSLTVITGRIGAGKTTLLQVLLGLLPKDAGSILWNAQPVLDPASFFVPPHSAYTPQVPHLFSESLQENILLGLPADAAALSSALQAAVLDEDLAQLPQGLATAIGTRGLKLSGGQAQRTAAARMLVRPADLLVFDDLSSTLDVHTEQLLWQRLLQQPGRSYLVVSHRRSLLQRADQILVLKEGCLEACGSLEHLLATSVEMQLLWQGKLD</sequence>
<dbReference type="OrthoDB" id="9769115at2"/>
<evidence type="ECO:0000259" key="8">
    <source>
        <dbReference type="PROSITE" id="PS50893"/>
    </source>
</evidence>
<evidence type="ECO:0000256" key="4">
    <source>
        <dbReference type="ARBA" id="ARBA00022840"/>
    </source>
</evidence>
<keyword evidence="4 10" id="KW-0067">ATP-binding</keyword>
<keyword evidence="3" id="KW-0547">Nucleotide-binding</keyword>
<evidence type="ECO:0000259" key="9">
    <source>
        <dbReference type="PROSITE" id="PS50929"/>
    </source>
</evidence>
<dbReference type="SUPFAM" id="SSF90123">
    <property type="entry name" value="ABC transporter transmembrane region"/>
    <property type="match status" value="1"/>
</dbReference>
<protein>
    <submittedName>
        <fullName evidence="10">ABC transporter ATP-binding protein</fullName>
    </submittedName>
</protein>
<feature type="transmembrane region" description="Helical" evidence="7">
    <location>
        <begin position="234"/>
        <end position="261"/>
    </location>
</feature>
<name>A0A4P6JU92_KTERU</name>
<dbReference type="EMBL" id="CP035758">
    <property type="protein sequence ID" value="QBD79187.1"/>
    <property type="molecule type" value="Genomic_DNA"/>
</dbReference>
<dbReference type="PROSITE" id="PS50929">
    <property type="entry name" value="ABC_TM1F"/>
    <property type="match status" value="1"/>
</dbReference>
<dbReference type="GO" id="GO:0140359">
    <property type="term" value="F:ABC-type transporter activity"/>
    <property type="evidence" value="ECO:0007669"/>
    <property type="project" value="InterPro"/>
</dbReference>
<dbReference type="InterPro" id="IPR011527">
    <property type="entry name" value="ABC1_TM_dom"/>
</dbReference>
<feature type="transmembrane region" description="Helical" evidence="7">
    <location>
        <begin position="273"/>
        <end position="297"/>
    </location>
</feature>
<dbReference type="KEGG" id="kbs:EPA93_25685"/>
<dbReference type="Gene3D" id="1.20.1560.10">
    <property type="entry name" value="ABC transporter type 1, transmembrane domain"/>
    <property type="match status" value="1"/>
</dbReference>
<dbReference type="GO" id="GO:0005886">
    <property type="term" value="C:plasma membrane"/>
    <property type="evidence" value="ECO:0007669"/>
    <property type="project" value="UniProtKB-SubCell"/>
</dbReference>
<feature type="transmembrane region" description="Helical" evidence="7">
    <location>
        <begin position="156"/>
        <end position="174"/>
    </location>
</feature>
<comment type="subcellular location">
    <subcellularLocation>
        <location evidence="1">Cell membrane</location>
        <topology evidence="1">Multi-pass membrane protein</topology>
    </subcellularLocation>
</comment>
<evidence type="ECO:0000313" key="11">
    <source>
        <dbReference type="Proteomes" id="UP000290365"/>
    </source>
</evidence>
<evidence type="ECO:0000256" key="3">
    <source>
        <dbReference type="ARBA" id="ARBA00022741"/>
    </source>
</evidence>
<keyword evidence="2 7" id="KW-0812">Transmembrane</keyword>
<evidence type="ECO:0000256" key="1">
    <source>
        <dbReference type="ARBA" id="ARBA00004651"/>
    </source>
</evidence>
<dbReference type="GO" id="GO:0005524">
    <property type="term" value="F:ATP binding"/>
    <property type="evidence" value="ECO:0007669"/>
    <property type="project" value="UniProtKB-KW"/>
</dbReference>
<keyword evidence="5 7" id="KW-1133">Transmembrane helix</keyword>
<dbReference type="InterPro" id="IPR003439">
    <property type="entry name" value="ABC_transporter-like_ATP-bd"/>
</dbReference>
<evidence type="ECO:0000256" key="5">
    <source>
        <dbReference type="ARBA" id="ARBA00022989"/>
    </source>
</evidence>
<dbReference type="SUPFAM" id="SSF52540">
    <property type="entry name" value="P-loop containing nucleoside triphosphate hydrolases"/>
    <property type="match status" value="1"/>
</dbReference>